<dbReference type="Proteomes" id="UP001465976">
    <property type="component" value="Unassembled WGS sequence"/>
</dbReference>
<keyword evidence="3" id="KW-1185">Reference proteome</keyword>
<comment type="caution">
    <text evidence="2">The sequence shown here is derived from an EMBL/GenBank/DDBJ whole genome shotgun (WGS) entry which is preliminary data.</text>
</comment>
<feature type="transmembrane region" description="Helical" evidence="1">
    <location>
        <begin position="92"/>
        <end position="109"/>
    </location>
</feature>
<proteinExistence type="predicted"/>
<protein>
    <recommendedName>
        <fullName evidence="4">MARVEL domain-containing protein</fullName>
    </recommendedName>
</protein>
<gene>
    <name evidence="2" type="ORF">V5O48_007942</name>
</gene>
<accession>A0ABR3FF94</accession>
<keyword evidence="1" id="KW-0812">Transmembrane</keyword>
<evidence type="ECO:0000256" key="1">
    <source>
        <dbReference type="SAM" id="Phobius"/>
    </source>
</evidence>
<feature type="transmembrane region" description="Helical" evidence="1">
    <location>
        <begin position="50"/>
        <end position="72"/>
    </location>
</feature>
<evidence type="ECO:0000313" key="2">
    <source>
        <dbReference type="EMBL" id="KAL0574020.1"/>
    </source>
</evidence>
<feature type="transmembrane region" description="Helical" evidence="1">
    <location>
        <begin position="20"/>
        <end position="38"/>
    </location>
</feature>
<feature type="transmembrane region" description="Helical" evidence="1">
    <location>
        <begin position="139"/>
        <end position="160"/>
    </location>
</feature>
<name>A0ABR3FF94_9AGAR</name>
<evidence type="ECO:0008006" key="4">
    <source>
        <dbReference type="Google" id="ProtNLM"/>
    </source>
</evidence>
<keyword evidence="1" id="KW-1133">Transmembrane helix</keyword>
<sequence length="213" mass="23404">MDRNTRATGFGNSALRRIGYLALALFSLVLLGLTATRIRRTMRLGFHERIIAELLAAACVALLWSLFHFFTIHRRREGGFLSTFRSEMISNFIPWILLLVGAAIATDQFRNSGNLSGISTSRGNLTGCNSFDCRLLTTIIAFAWITWSTLTLLMLTSALYSTVHSGWDEPMHARWAPRSGYGHNGYRDTKYAPAAVSPGGVTDGTGATTGPRV</sequence>
<keyword evidence="1" id="KW-0472">Membrane</keyword>
<dbReference type="EMBL" id="JBAHYK010000439">
    <property type="protein sequence ID" value="KAL0574020.1"/>
    <property type="molecule type" value="Genomic_DNA"/>
</dbReference>
<reference evidence="2 3" key="1">
    <citation type="submission" date="2024-02" db="EMBL/GenBank/DDBJ databases">
        <title>A draft genome for the cacao thread blight pathogen Marasmius crinis-equi.</title>
        <authorList>
            <person name="Cohen S.P."/>
            <person name="Baruah I.K."/>
            <person name="Amoako-Attah I."/>
            <person name="Bukari Y."/>
            <person name="Meinhardt L.W."/>
            <person name="Bailey B.A."/>
        </authorList>
    </citation>
    <scope>NUCLEOTIDE SEQUENCE [LARGE SCALE GENOMIC DNA]</scope>
    <source>
        <strain evidence="2 3">GH-76</strain>
    </source>
</reference>
<organism evidence="2 3">
    <name type="scientific">Marasmius crinis-equi</name>
    <dbReference type="NCBI Taxonomy" id="585013"/>
    <lineage>
        <taxon>Eukaryota</taxon>
        <taxon>Fungi</taxon>
        <taxon>Dikarya</taxon>
        <taxon>Basidiomycota</taxon>
        <taxon>Agaricomycotina</taxon>
        <taxon>Agaricomycetes</taxon>
        <taxon>Agaricomycetidae</taxon>
        <taxon>Agaricales</taxon>
        <taxon>Marasmiineae</taxon>
        <taxon>Marasmiaceae</taxon>
        <taxon>Marasmius</taxon>
    </lineage>
</organism>
<evidence type="ECO:0000313" key="3">
    <source>
        <dbReference type="Proteomes" id="UP001465976"/>
    </source>
</evidence>